<proteinExistence type="predicted"/>
<dbReference type="PANTHER" id="PTHR36978">
    <property type="entry name" value="P-LOOP CONTAINING NUCLEOTIDE TRIPHOSPHATE HYDROLASE"/>
    <property type="match status" value="1"/>
</dbReference>
<comment type="caution">
    <text evidence="1">The sequence shown here is derived from an EMBL/GenBank/DDBJ whole genome shotgun (WGS) entry which is preliminary data.</text>
</comment>
<protein>
    <recommendedName>
        <fullName evidence="3">Sulfotransferase family protein</fullName>
    </recommendedName>
</protein>
<dbReference type="InterPro" id="IPR027417">
    <property type="entry name" value="P-loop_NTPase"/>
</dbReference>
<keyword evidence="2" id="KW-1185">Reference proteome</keyword>
<dbReference type="PANTHER" id="PTHR36978:SF4">
    <property type="entry name" value="P-LOOP CONTAINING NUCLEOSIDE TRIPHOSPHATE HYDROLASE PROTEIN"/>
    <property type="match status" value="1"/>
</dbReference>
<gene>
    <name evidence="1" type="ORF">BXY75_2772</name>
</gene>
<evidence type="ECO:0000313" key="1">
    <source>
        <dbReference type="EMBL" id="RMA57964.1"/>
    </source>
</evidence>
<sequence length="213" mass="25276">MSLFKKSKEKIFCIGLNKTGTTTIEKFLFDNTYKLGNQEEAEHLVEDWFKRDFKSLITYCKKYEAFQDAPFSLPYTFIILEQYFPNAKFILTVRDSPDQWYNSLTKFHSKLWSNGIDAPTIEDLKNAEYLYKGYAYDVNRALFNTPENDPYNKKILIEYYKDHNSIVKEYFRSQPNKLLVINVSNKNDYFKLCDFLGKPAVNDNFAWENKTIQ</sequence>
<dbReference type="EMBL" id="REFC01000014">
    <property type="protein sequence ID" value="RMA57964.1"/>
    <property type="molecule type" value="Genomic_DNA"/>
</dbReference>
<accession>A0A3L9YC64</accession>
<evidence type="ECO:0000313" key="2">
    <source>
        <dbReference type="Proteomes" id="UP000271339"/>
    </source>
</evidence>
<evidence type="ECO:0008006" key="3">
    <source>
        <dbReference type="Google" id="ProtNLM"/>
    </source>
</evidence>
<name>A0A3L9YC64_9FLAO</name>
<dbReference type="InterPro" id="IPR040632">
    <property type="entry name" value="Sulfotransfer_4"/>
</dbReference>
<dbReference type="RefSeq" id="WP_121908307.1">
    <property type="nucleotide sequence ID" value="NZ_REFC01000014.1"/>
</dbReference>
<dbReference type="Proteomes" id="UP000271339">
    <property type="component" value="Unassembled WGS sequence"/>
</dbReference>
<dbReference type="SUPFAM" id="SSF52540">
    <property type="entry name" value="P-loop containing nucleoside triphosphate hydrolases"/>
    <property type="match status" value="1"/>
</dbReference>
<reference evidence="1 2" key="1">
    <citation type="submission" date="2018-10" db="EMBL/GenBank/DDBJ databases">
        <title>Genomic Encyclopedia of Archaeal and Bacterial Type Strains, Phase II (KMG-II): from individual species to whole genera.</title>
        <authorList>
            <person name="Goeker M."/>
        </authorList>
    </citation>
    <scope>NUCLEOTIDE SEQUENCE [LARGE SCALE GENOMIC DNA]</scope>
    <source>
        <strain evidence="1 2">DSM 23424</strain>
    </source>
</reference>
<organism evidence="1 2">
    <name type="scientific">Ulvibacter antarcticus</name>
    <dbReference type="NCBI Taxonomy" id="442714"/>
    <lineage>
        <taxon>Bacteria</taxon>
        <taxon>Pseudomonadati</taxon>
        <taxon>Bacteroidota</taxon>
        <taxon>Flavobacteriia</taxon>
        <taxon>Flavobacteriales</taxon>
        <taxon>Flavobacteriaceae</taxon>
        <taxon>Ulvibacter</taxon>
    </lineage>
</organism>
<dbReference type="AlphaFoldDB" id="A0A3L9YC64"/>
<dbReference type="OrthoDB" id="285690at2"/>
<dbReference type="Pfam" id="PF17784">
    <property type="entry name" value="Sulfotransfer_4"/>
    <property type="match status" value="1"/>
</dbReference>
<dbReference type="Gene3D" id="3.40.50.300">
    <property type="entry name" value="P-loop containing nucleotide triphosphate hydrolases"/>
    <property type="match status" value="1"/>
</dbReference>